<dbReference type="InterPro" id="IPR050261">
    <property type="entry name" value="FrsA_esterase"/>
</dbReference>
<dbReference type="GO" id="GO:0052689">
    <property type="term" value="F:carboxylic ester hydrolase activity"/>
    <property type="evidence" value="ECO:0007669"/>
    <property type="project" value="UniProtKB-ARBA"/>
</dbReference>
<accession>A0A1B9NGP4</accession>
<dbReference type="Gene3D" id="3.40.50.1820">
    <property type="entry name" value="alpha/beta hydrolase"/>
    <property type="match status" value="1"/>
</dbReference>
<dbReference type="AlphaFoldDB" id="A0A1B9NGP4"/>
<dbReference type="PANTHER" id="PTHR22946">
    <property type="entry name" value="DIENELACTONE HYDROLASE DOMAIN-CONTAINING PROTEIN-RELATED"/>
    <property type="match status" value="1"/>
</dbReference>
<gene>
    <name evidence="4" type="ORF">A7J15_01600</name>
</gene>
<dbReference type="EMBL" id="LXMD01000012">
    <property type="protein sequence ID" value="OCG75768.1"/>
    <property type="molecule type" value="Genomic_DNA"/>
</dbReference>
<organism evidence="4 5">
    <name type="scientific">Microbacterium sediminis</name>
    <dbReference type="NCBI Taxonomy" id="904291"/>
    <lineage>
        <taxon>Bacteria</taxon>
        <taxon>Bacillati</taxon>
        <taxon>Actinomycetota</taxon>
        <taxon>Actinomycetes</taxon>
        <taxon>Micrococcales</taxon>
        <taxon>Microbacteriaceae</taxon>
        <taxon>Microbacterium</taxon>
    </lineage>
</organism>
<name>A0A1B9NGP4_9MICO</name>
<dbReference type="InterPro" id="IPR029058">
    <property type="entry name" value="AB_hydrolase_fold"/>
</dbReference>
<dbReference type="PROSITE" id="PS51257">
    <property type="entry name" value="PROKAR_LIPOPROTEIN"/>
    <property type="match status" value="1"/>
</dbReference>
<dbReference type="Proteomes" id="UP000093355">
    <property type="component" value="Unassembled WGS sequence"/>
</dbReference>
<keyword evidence="5" id="KW-1185">Reference proteome</keyword>
<evidence type="ECO:0000256" key="1">
    <source>
        <dbReference type="ARBA" id="ARBA00008645"/>
    </source>
</evidence>
<comment type="similarity">
    <text evidence="1">Belongs to the AB hydrolase superfamily.</text>
</comment>
<dbReference type="RefSeq" id="WP_067023350.1">
    <property type="nucleotide sequence ID" value="NZ_CP038256.1"/>
</dbReference>
<dbReference type="GO" id="GO:0008236">
    <property type="term" value="F:serine-type peptidase activity"/>
    <property type="evidence" value="ECO:0007669"/>
    <property type="project" value="InterPro"/>
</dbReference>
<evidence type="ECO:0000259" key="3">
    <source>
        <dbReference type="Pfam" id="PF00326"/>
    </source>
</evidence>
<feature type="domain" description="Peptidase S9 prolyl oligopeptidase catalytic" evidence="3">
    <location>
        <begin position="176"/>
        <end position="333"/>
    </location>
</feature>
<evidence type="ECO:0000313" key="5">
    <source>
        <dbReference type="Proteomes" id="UP000093355"/>
    </source>
</evidence>
<protein>
    <recommendedName>
        <fullName evidence="3">Peptidase S9 prolyl oligopeptidase catalytic domain-containing protein</fullName>
    </recommendedName>
</protein>
<proteinExistence type="inferred from homology"/>
<dbReference type="Pfam" id="PF00326">
    <property type="entry name" value="Peptidase_S9"/>
    <property type="match status" value="1"/>
</dbReference>
<dbReference type="PANTHER" id="PTHR22946:SF9">
    <property type="entry name" value="POLYKETIDE TRANSFERASE AF380"/>
    <property type="match status" value="1"/>
</dbReference>
<reference evidence="4 5" key="1">
    <citation type="submission" date="2016-05" db="EMBL/GenBank/DDBJ databases">
        <authorList>
            <person name="Lavstsen T."/>
            <person name="Jespersen J.S."/>
        </authorList>
    </citation>
    <scope>NUCLEOTIDE SEQUENCE [LARGE SCALE GENOMIC DNA]</scope>
    <source>
        <strain evidence="4 5">YLB-01</strain>
    </source>
</reference>
<dbReference type="STRING" id="904291.A7J15_01600"/>
<sequence length="338" mass="34366">MAGPEPRRSRVVAVMALAAALLLTACTGAAEPPPPSPTATPTADAATPRTLEDLLALPAERPVLEDVAAAAAVAGETARQVAYESAGARVTAVLRTPAGAETSPAVVVVHGSVDPTSYVSGGDLLPEQRALLAAGFAVLAIDMRGYAGSDPAATAAPTIDPGFGWGTTLDWGMALDVVNALRALRTGAVDGVDADRIGLLGHSLGGLLALDAAVIAPGAADLVVALASAPSDFRAAIEAMAQERPDLADDLDQGLPPGYWEAVSPRAHFDRVTEPLLMIHGAADDVVPAAWSEETARAWEDAGPPADLVVLPGADHHFAPNRDEAVALTVAAFHAVLR</sequence>
<comment type="caution">
    <text evidence="4">The sequence shown here is derived from an EMBL/GenBank/DDBJ whole genome shotgun (WGS) entry which is preliminary data.</text>
</comment>
<dbReference type="GO" id="GO:0006508">
    <property type="term" value="P:proteolysis"/>
    <property type="evidence" value="ECO:0007669"/>
    <property type="project" value="InterPro"/>
</dbReference>
<evidence type="ECO:0000256" key="2">
    <source>
        <dbReference type="ARBA" id="ARBA00022801"/>
    </source>
</evidence>
<dbReference type="InterPro" id="IPR001375">
    <property type="entry name" value="Peptidase_S9_cat"/>
</dbReference>
<dbReference type="OrthoDB" id="3208682at2"/>
<dbReference type="SUPFAM" id="SSF53474">
    <property type="entry name" value="alpha/beta-Hydrolases"/>
    <property type="match status" value="1"/>
</dbReference>
<keyword evidence="2" id="KW-0378">Hydrolase</keyword>
<evidence type="ECO:0000313" key="4">
    <source>
        <dbReference type="EMBL" id="OCG75768.1"/>
    </source>
</evidence>